<dbReference type="EMBL" id="JAURUE010000003">
    <property type="protein sequence ID" value="MDP9616414.1"/>
    <property type="molecule type" value="Genomic_DNA"/>
</dbReference>
<evidence type="ECO:0000256" key="1">
    <source>
        <dbReference type="SAM" id="MobiDB-lite"/>
    </source>
</evidence>
<protein>
    <recommendedName>
        <fullName evidence="4">Urease accessory protein UreF</fullName>
    </recommendedName>
</protein>
<reference evidence="2 3" key="1">
    <citation type="submission" date="2023-07" db="EMBL/GenBank/DDBJ databases">
        <title>Sequencing the genomes of 1000 actinobacteria strains.</title>
        <authorList>
            <person name="Klenk H.-P."/>
        </authorList>
    </citation>
    <scope>NUCLEOTIDE SEQUENCE [LARGE SCALE GENOMIC DNA]</scope>
    <source>
        <strain evidence="2 3">DSM 41600</strain>
    </source>
</reference>
<dbReference type="Proteomes" id="UP001234880">
    <property type="component" value="Unassembled WGS sequence"/>
</dbReference>
<feature type="region of interest" description="Disordered" evidence="1">
    <location>
        <begin position="47"/>
        <end position="75"/>
    </location>
</feature>
<keyword evidence="3" id="KW-1185">Reference proteome</keyword>
<proteinExistence type="predicted"/>
<sequence length="75" mass="7886">MQAAVDLWRAALAAGLPAGALTGAGAFADGAVDEPVWLELMRSSARALPGPDRRELVTERDAAPSRPRPASWLFS</sequence>
<evidence type="ECO:0000313" key="2">
    <source>
        <dbReference type="EMBL" id="MDP9616414.1"/>
    </source>
</evidence>
<feature type="compositionally biased region" description="Basic and acidic residues" evidence="1">
    <location>
        <begin position="51"/>
        <end position="63"/>
    </location>
</feature>
<evidence type="ECO:0008006" key="4">
    <source>
        <dbReference type="Google" id="ProtNLM"/>
    </source>
</evidence>
<dbReference type="RefSeq" id="WP_307112389.1">
    <property type="nucleotide sequence ID" value="NZ_JAURUE010000003.1"/>
</dbReference>
<accession>A0ABT9L6Z3</accession>
<organism evidence="2 3">
    <name type="scientific">Streptomyces demainii</name>
    <dbReference type="NCBI Taxonomy" id="588122"/>
    <lineage>
        <taxon>Bacteria</taxon>
        <taxon>Bacillati</taxon>
        <taxon>Actinomycetota</taxon>
        <taxon>Actinomycetes</taxon>
        <taxon>Kitasatosporales</taxon>
        <taxon>Streptomycetaceae</taxon>
        <taxon>Streptomyces</taxon>
    </lineage>
</organism>
<evidence type="ECO:0000313" key="3">
    <source>
        <dbReference type="Proteomes" id="UP001234880"/>
    </source>
</evidence>
<comment type="caution">
    <text evidence="2">The sequence shown here is derived from an EMBL/GenBank/DDBJ whole genome shotgun (WGS) entry which is preliminary data.</text>
</comment>
<gene>
    <name evidence="2" type="ORF">JOF35_008772</name>
</gene>
<name>A0ABT9L6Z3_9ACTN</name>